<proteinExistence type="predicted"/>
<organism evidence="2 3">
    <name type="scientific">Enterococcus ureilyticus</name>
    <dbReference type="NCBI Taxonomy" id="1131292"/>
    <lineage>
        <taxon>Bacteria</taxon>
        <taxon>Bacillati</taxon>
        <taxon>Bacillota</taxon>
        <taxon>Bacilli</taxon>
        <taxon>Lactobacillales</taxon>
        <taxon>Enterococcaceae</taxon>
        <taxon>Enterococcus</taxon>
    </lineage>
</organism>
<evidence type="ECO:0000313" key="3">
    <source>
        <dbReference type="Proteomes" id="UP000094469"/>
    </source>
</evidence>
<accession>A0A1E5HBG1</accession>
<keyword evidence="1" id="KW-0812">Transmembrane</keyword>
<feature type="transmembrane region" description="Helical" evidence="1">
    <location>
        <begin position="67"/>
        <end position="86"/>
    </location>
</feature>
<gene>
    <name evidence="2" type="ORF">BCR24_03940</name>
</gene>
<reference evidence="3" key="1">
    <citation type="submission" date="2016-09" db="EMBL/GenBank/DDBJ databases">
        <authorList>
            <person name="Gulvik C.A."/>
        </authorList>
    </citation>
    <scope>NUCLEOTIDE SEQUENCE [LARGE SCALE GENOMIC DNA]</scope>
    <source>
        <strain evidence="3">LMG 26676</strain>
    </source>
</reference>
<keyword evidence="3" id="KW-1185">Reference proteome</keyword>
<keyword evidence="1" id="KW-1133">Transmembrane helix</keyword>
<dbReference type="STRING" id="1131292.BCR24_03940"/>
<comment type="caution">
    <text evidence="2">The sequence shown here is derived from an EMBL/GenBank/DDBJ whole genome shotgun (WGS) entry which is preliminary data.</text>
</comment>
<dbReference type="EMBL" id="MIKC01000023">
    <property type="protein sequence ID" value="OEG22291.1"/>
    <property type="molecule type" value="Genomic_DNA"/>
</dbReference>
<evidence type="ECO:0000313" key="2">
    <source>
        <dbReference type="EMBL" id="OEG22291.1"/>
    </source>
</evidence>
<keyword evidence="1" id="KW-0472">Membrane</keyword>
<dbReference type="Proteomes" id="UP000094469">
    <property type="component" value="Unassembled WGS sequence"/>
</dbReference>
<dbReference type="NCBIfam" id="TIGR01167">
    <property type="entry name" value="LPXTG_anchor"/>
    <property type="match status" value="1"/>
</dbReference>
<protein>
    <submittedName>
        <fullName evidence="2">Uncharacterized protein</fullName>
    </submittedName>
</protein>
<dbReference type="AlphaFoldDB" id="A0A1E5HBG1"/>
<sequence>MFFIKEKNRTLVIFFLALTSSLFYYPSIANSETIVSEVTVEVYREPSIFKQAIQNVFPKTNEELSVFLTWIGLFLIIGFILLVYHFKNQKNLGN</sequence>
<name>A0A1E5HBG1_9ENTE</name>
<dbReference type="RefSeq" id="WP_069640400.1">
    <property type="nucleotide sequence ID" value="NZ_JAFBEZ010000009.1"/>
</dbReference>
<dbReference type="OrthoDB" id="10003248at2"/>
<evidence type="ECO:0000256" key="1">
    <source>
        <dbReference type="SAM" id="Phobius"/>
    </source>
</evidence>